<dbReference type="InterPro" id="IPR011330">
    <property type="entry name" value="Glyco_hydro/deAcase_b/a-brl"/>
</dbReference>
<dbReference type="GO" id="GO:0016810">
    <property type="term" value="F:hydrolase activity, acting on carbon-nitrogen (but not peptide) bonds"/>
    <property type="evidence" value="ECO:0007669"/>
    <property type="project" value="InterPro"/>
</dbReference>
<dbReference type="Proteomes" id="UP000239936">
    <property type="component" value="Unassembled WGS sequence"/>
</dbReference>
<feature type="domain" description="NodB homology" evidence="3">
    <location>
        <begin position="78"/>
        <end position="323"/>
    </location>
</feature>
<name>A0A2S7XS90_9GAMM</name>
<evidence type="ECO:0000256" key="2">
    <source>
        <dbReference type="ARBA" id="ARBA00022729"/>
    </source>
</evidence>
<dbReference type="PANTHER" id="PTHR34216:SF3">
    <property type="entry name" value="POLY-BETA-1,6-N-ACETYL-D-GLUCOSAMINE N-DEACETYLASE"/>
    <property type="match status" value="1"/>
</dbReference>
<comment type="caution">
    <text evidence="4">The sequence shown here is derived from an EMBL/GenBank/DDBJ whole genome shotgun (WGS) entry which is preliminary data.</text>
</comment>
<comment type="subcellular location">
    <subcellularLocation>
        <location evidence="1">Secreted</location>
    </subcellularLocation>
</comment>
<gene>
    <name evidence="4" type="ORF">CXB77_10280</name>
</gene>
<organism evidence="4 5">
    <name type="scientific">Chromatium okenii</name>
    <dbReference type="NCBI Taxonomy" id="61644"/>
    <lineage>
        <taxon>Bacteria</taxon>
        <taxon>Pseudomonadati</taxon>
        <taxon>Pseudomonadota</taxon>
        <taxon>Gammaproteobacteria</taxon>
        <taxon>Chromatiales</taxon>
        <taxon>Chromatiaceae</taxon>
        <taxon>Chromatium</taxon>
    </lineage>
</organism>
<proteinExistence type="predicted"/>
<dbReference type="SUPFAM" id="SSF88713">
    <property type="entry name" value="Glycoside hydrolase/deacetylase"/>
    <property type="match status" value="1"/>
</dbReference>
<dbReference type="Gene3D" id="3.20.20.370">
    <property type="entry name" value="Glycoside hydrolase/deacetylase"/>
    <property type="match status" value="1"/>
</dbReference>
<evidence type="ECO:0000313" key="5">
    <source>
        <dbReference type="Proteomes" id="UP000239936"/>
    </source>
</evidence>
<dbReference type="RefSeq" id="WP_105074035.1">
    <property type="nucleotide sequence ID" value="NZ_PPGH01000035.1"/>
</dbReference>
<evidence type="ECO:0000256" key="1">
    <source>
        <dbReference type="ARBA" id="ARBA00004613"/>
    </source>
</evidence>
<sequence>MLSHLFRFAANRLSPAGTSAHLTILIYHRILSAPDPLQPEILDAETFDKQVKLVKSLFQVLPLPQAVAALKTGHLPARSACITFDDGYADNLLCALPVLQQNAVSATFFIATDYLDGGRMFNDTVIEAVRRAPAGYHDLRELGLESLTLSTLENRQRSIANLLSQIKYLPQSERSARVTALVEQLSNQPLPNNLMLTTAQLLDLHRAGMIIGAHTASHPILSTLTDAEALADIARGKLQLEAILGEEIQLFAYPNGKPNVDYTQRDVELVQSLGFLGAVSTAWGAAQPSDDPYQLPRFSPWASQPLRMQAQMLRNLQHPITFC</sequence>
<accession>A0A2S7XS90</accession>
<dbReference type="CDD" id="cd10918">
    <property type="entry name" value="CE4_NodB_like_5s_6s"/>
    <property type="match status" value="1"/>
</dbReference>
<dbReference type="AlphaFoldDB" id="A0A2S7XS90"/>
<dbReference type="InterPro" id="IPR051398">
    <property type="entry name" value="Polysacch_Deacetylase"/>
</dbReference>
<dbReference type="Pfam" id="PF01522">
    <property type="entry name" value="Polysacc_deac_1"/>
    <property type="match status" value="1"/>
</dbReference>
<evidence type="ECO:0000259" key="3">
    <source>
        <dbReference type="PROSITE" id="PS51677"/>
    </source>
</evidence>
<evidence type="ECO:0000313" key="4">
    <source>
        <dbReference type="EMBL" id="PQJ96413.1"/>
    </source>
</evidence>
<dbReference type="EMBL" id="PPGH01000035">
    <property type="protein sequence ID" value="PQJ96413.1"/>
    <property type="molecule type" value="Genomic_DNA"/>
</dbReference>
<reference evidence="4 5" key="1">
    <citation type="submission" date="2018-01" db="EMBL/GenBank/DDBJ databases">
        <title>The complete genome sequence of Chromatium okenii LaCa, a purple sulfur bacterium with a turbulent life.</title>
        <authorList>
            <person name="Luedin S.M."/>
            <person name="Liechti N."/>
            <person name="Storelli N."/>
            <person name="Danza F."/>
            <person name="Wittwer M."/>
            <person name="Pothier J.F."/>
            <person name="Tonolla M.A."/>
        </authorList>
    </citation>
    <scope>NUCLEOTIDE SEQUENCE [LARGE SCALE GENOMIC DNA]</scope>
    <source>
        <strain evidence="4 5">LaCa</strain>
    </source>
</reference>
<dbReference type="PANTHER" id="PTHR34216">
    <property type="match status" value="1"/>
</dbReference>
<keyword evidence="5" id="KW-1185">Reference proteome</keyword>
<protein>
    <submittedName>
        <fullName evidence="4">Carbohydrate esterase family protein</fullName>
    </submittedName>
</protein>
<dbReference type="OrthoDB" id="9814639at2"/>
<dbReference type="GO" id="GO:0005975">
    <property type="term" value="P:carbohydrate metabolic process"/>
    <property type="evidence" value="ECO:0007669"/>
    <property type="project" value="InterPro"/>
</dbReference>
<dbReference type="PROSITE" id="PS51677">
    <property type="entry name" value="NODB"/>
    <property type="match status" value="1"/>
</dbReference>
<keyword evidence="2" id="KW-0732">Signal</keyword>
<dbReference type="InterPro" id="IPR002509">
    <property type="entry name" value="NODB_dom"/>
</dbReference>
<dbReference type="GO" id="GO:0005576">
    <property type="term" value="C:extracellular region"/>
    <property type="evidence" value="ECO:0007669"/>
    <property type="project" value="UniProtKB-SubCell"/>
</dbReference>